<dbReference type="EMBL" id="JACBYE010000029">
    <property type="protein sequence ID" value="NYS94254.1"/>
    <property type="molecule type" value="Genomic_DNA"/>
</dbReference>
<keyword evidence="2" id="KW-1185">Reference proteome</keyword>
<evidence type="ECO:0000313" key="2">
    <source>
        <dbReference type="Proteomes" id="UP000561011"/>
    </source>
</evidence>
<dbReference type="Proteomes" id="UP000561011">
    <property type="component" value="Unassembled WGS sequence"/>
</dbReference>
<dbReference type="RefSeq" id="WP_056127341.1">
    <property type="nucleotide sequence ID" value="NZ_JACBYE010000029.1"/>
</dbReference>
<protein>
    <submittedName>
        <fullName evidence="1">Uncharacterized protein</fullName>
    </submittedName>
</protein>
<evidence type="ECO:0000313" key="1">
    <source>
        <dbReference type="EMBL" id="NYS94254.1"/>
    </source>
</evidence>
<proteinExistence type="predicted"/>
<sequence length="131" mass="13037">MFDELPVAEFAATEAGGGGAQLVPFGSGSLIVSVPDDVDQAPLIEGQRTSRLSVGLGWTFYVYLNRTDQAVLAGGGATSLGILVCAIPGVGIPACAAVAGLLVAGATYIALNGLCPSRLELAVGKGSKCVS</sequence>
<accession>A0A853EWS0</accession>
<organism evidence="1 2">
    <name type="scientific">Sanguibacter inulinus</name>
    <dbReference type="NCBI Taxonomy" id="60922"/>
    <lineage>
        <taxon>Bacteria</taxon>
        <taxon>Bacillati</taxon>
        <taxon>Actinomycetota</taxon>
        <taxon>Actinomycetes</taxon>
        <taxon>Micrococcales</taxon>
        <taxon>Sanguibacteraceae</taxon>
        <taxon>Sanguibacter</taxon>
    </lineage>
</organism>
<comment type="caution">
    <text evidence="1">The sequence shown here is derived from an EMBL/GenBank/DDBJ whole genome shotgun (WGS) entry which is preliminary data.</text>
</comment>
<name>A0A853EWS0_9MICO</name>
<dbReference type="AlphaFoldDB" id="A0A853EWS0"/>
<reference evidence="1 2" key="1">
    <citation type="submission" date="2020-07" db="EMBL/GenBank/DDBJ databases">
        <title>MOT database genomes.</title>
        <authorList>
            <person name="Joseph S."/>
            <person name="Aduse-Opoku J."/>
            <person name="Hashim A."/>
            <person name="Wade W."/>
            <person name="Curtis M."/>
        </authorList>
    </citation>
    <scope>NUCLEOTIDE SEQUENCE [LARGE SCALE GENOMIC DNA]</scope>
    <source>
        <strain evidence="1 2">DSM 100099</strain>
    </source>
</reference>
<gene>
    <name evidence="1" type="ORF">HZZ10_12085</name>
</gene>